<evidence type="ECO:0000313" key="2">
    <source>
        <dbReference type="Proteomes" id="UP000238304"/>
    </source>
</evidence>
<name>A0ABM6TAL7_9BACE</name>
<dbReference type="Proteomes" id="UP000238304">
    <property type="component" value="Chromosome"/>
</dbReference>
<dbReference type="RefSeq" id="WP_106041926.1">
    <property type="nucleotide sequence ID" value="NZ_CP027231.1"/>
</dbReference>
<evidence type="ECO:0000313" key="1">
    <source>
        <dbReference type="EMBL" id="AVM53349.1"/>
    </source>
</evidence>
<keyword evidence="2" id="KW-1185">Reference proteome</keyword>
<accession>A0ABM6TAL7</accession>
<reference evidence="1 2" key="1">
    <citation type="submission" date="2018-02" db="EMBL/GenBank/DDBJ databases">
        <authorList>
            <person name="Holder M.E."/>
            <person name="Ajami N.J."/>
            <person name="Petrosino J.F."/>
        </authorList>
    </citation>
    <scope>NUCLEOTIDE SEQUENCE [LARGE SCALE GENOMIC DNA]</scope>
    <source>
        <strain evidence="1 2">ATCC 33285</strain>
    </source>
</reference>
<sequence length="97" mass="11381">MMERYLERIVSAGIKIGTIQTLNSLGLLQEVVTTSQAEHIYGKRLIKEWREKGWIKFYPARNKERGKYYVKRSELETASAMLDIHNKIPDNIIKQLM</sequence>
<organism evidence="1 2">
    <name type="scientific">Bacteroides zoogleoformans</name>
    <dbReference type="NCBI Taxonomy" id="28119"/>
    <lineage>
        <taxon>Bacteria</taxon>
        <taxon>Pseudomonadati</taxon>
        <taxon>Bacteroidota</taxon>
        <taxon>Bacteroidia</taxon>
        <taxon>Bacteroidales</taxon>
        <taxon>Bacteroidaceae</taxon>
        <taxon>Bacteroides</taxon>
    </lineage>
</organism>
<gene>
    <name evidence="1" type="ORF">C4H11_10765</name>
</gene>
<dbReference type="EMBL" id="CP027231">
    <property type="protein sequence ID" value="AVM53349.1"/>
    <property type="molecule type" value="Genomic_DNA"/>
</dbReference>
<proteinExistence type="predicted"/>
<protein>
    <submittedName>
        <fullName evidence="1">Uncharacterized protein</fullName>
    </submittedName>
</protein>